<dbReference type="PANTHER" id="PTHR47738:SF2">
    <property type="entry name" value="PTS SYSTEM FRUCTOSE-LIKE EIIA COMPONENT"/>
    <property type="match status" value="1"/>
</dbReference>
<dbReference type="RefSeq" id="WP_184744834.1">
    <property type="nucleotide sequence ID" value="NZ_JACHGJ010000002.1"/>
</dbReference>
<dbReference type="AlphaFoldDB" id="A0A841R6Q9"/>
<evidence type="ECO:0000313" key="4">
    <source>
        <dbReference type="EMBL" id="MBB6479526.1"/>
    </source>
</evidence>
<gene>
    <name evidence="4" type="ORF">HNR50_001184</name>
</gene>
<dbReference type="Proteomes" id="UP000587760">
    <property type="component" value="Unassembled WGS sequence"/>
</dbReference>
<name>A0A841R6Q9_9SPIO</name>
<dbReference type="SUPFAM" id="SSF55804">
    <property type="entry name" value="Phoshotransferase/anion transport protein"/>
    <property type="match status" value="1"/>
</dbReference>
<proteinExistence type="predicted"/>
<dbReference type="GO" id="GO:0005737">
    <property type="term" value="C:cytoplasm"/>
    <property type="evidence" value="ECO:0007669"/>
    <property type="project" value="UniProtKB-SubCell"/>
</dbReference>
<dbReference type="PROSITE" id="PS00372">
    <property type="entry name" value="PTS_EIIA_TYPE_2_HIS"/>
    <property type="match status" value="1"/>
</dbReference>
<sequence>MALFEAIDEKTVKIPLKSKTKDKVIKELLTILKDAGKLKDVKTAQKAILEREELASTGLGGGIAIPHAKIPGVERLTIAIGLSPKGIDFDSLDGQPSTIFFLILAAPDQTGPHLETLTEIAKISRDSSFCDKILHAGSAAEVVALFRSLSGS</sequence>
<dbReference type="InterPro" id="IPR051541">
    <property type="entry name" value="PTS_SugarTrans_NitroReg"/>
</dbReference>
<comment type="subcellular location">
    <subcellularLocation>
        <location evidence="1">Cytoplasm</location>
    </subcellularLocation>
</comment>
<dbReference type="GO" id="GO:0016740">
    <property type="term" value="F:transferase activity"/>
    <property type="evidence" value="ECO:0007669"/>
    <property type="project" value="UniProtKB-KW"/>
</dbReference>
<dbReference type="Pfam" id="PF00359">
    <property type="entry name" value="PTS_EIIA_2"/>
    <property type="match status" value="1"/>
</dbReference>
<keyword evidence="2 4" id="KW-0808">Transferase</keyword>
<accession>A0A841R6Q9</accession>
<dbReference type="InterPro" id="IPR002178">
    <property type="entry name" value="PTS_EIIA_type-2_dom"/>
</dbReference>
<dbReference type="Gene3D" id="3.40.930.10">
    <property type="entry name" value="Mannitol-specific EII, Chain A"/>
    <property type="match status" value="1"/>
</dbReference>
<dbReference type="CDD" id="cd00211">
    <property type="entry name" value="PTS_IIA_fru"/>
    <property type="match status" value="1"/>
</dbReference>
<reference evidence="4 5" key="1">
    <citation type="submission" date="2020-08" db="EMBL/GenBank/DDBJ databases">
        <title>Genomic Encyclopedia of Type Strains, Phase IV (KMG-IV): sequencing the most valuable type-strain genomes for metagenomic binning, comparative biology and taxonomic classification.</title>
        <authorList>
            <person name="Goeker M."/>
        </authorList>
    </citation>
    <scope>NUCLEOTIDE SEQUENCE [LARGE SCALE GENOMIC DNA]</scope>
    <source>
        <strain evidence="4 5">DSM 2461</strain>
    </source>
</reference>
<evidence type="ECO:0000256" key="1">
    <source>
        <dbReference type="ARBA" id="ARBA00004496"/>
    </source>
</evidence>
<evidence type="ECO:0000313" key="5">
    <source>
        <dbReference type="Proteomes" id="UP000587760"/>
    </source>
</evidence>
<evidence type="ECO:0000256" key="2">
    <source>
        <dbReference type="ARBA" id="ARBA00022679"/>
    </source>
</evidence>
<comment type="caution">
    <text evidence="4">The sequence shown here is derived from an EMBL/GenBank/DDBJ whole genome shotgun (WGS) entry which is preliminary data.</text>
</comment>
<dbReference type="PANTHER" id="PTHR47738">
    <property type="entry name" value="PTS SYSTEM FRUCTOSE-LIKE EIIA COMPONENT-RELATED"/>
    <property type="match status" value="1"/>
</dbReference>
<dbReference type="EMBL" id="JACHGJ010000002">
    <property type="protein sequence ID" value="MBB6479526.1"/>
    <property type="molecule type" value="Genomic_DNA"/>
</dbReference>
<evidence type="ECO:0000259" key="3">
    <source>
        <dbReference type="PROSITE" id="PS51094"/>
    </source>
</evidence>
<keyword evidence="5" id="KW-1185">Reference proteome</keyword>
<dbReference type="InterPro" id="IPR016152">
    <property type="entry name" value="PTrfase/Anion_transptr"/>
</dbReference>
<dbReference type="FunFam" id="3.40.930.10:FF:000009">
    <property type="entry name" value="PTS system, fructose specific IIABC component"/>
    <property type="match status" value="1"/>
</dbReference>
<feature type="domain" description="PTS EIIA type-2" evidence="3">
    <location>
        <begin position="5"/>
        <end position="149"/>
    </location>
</feature>
<dbReference type="PROSITE" id="PS51094">
    <property type="entry name" value="PTS_EIIA_TYPE_2"/>
    <property type="match status" value="1"/>
</dbReference>
<protein>
    <submittedName>
        <fullName evidence="4">Mannitol/fructose-specific phosphotransferase system IIA component (Ntr-type)</fullName>
    </submittedName>
</protein>
<organism evidence="4 5">
    <name type="scientific">Spirochaeta isovalerica</name>
    <dbReference type="NCBI Taxonomy" id="150"/>
    <lineage>
        <taxon>Bacteria</taxon>
        <taxon>Pseudomonadati</taxon>
        <taxon>Spirochaetota</taxon>
        <taxon>Spirochaetia</taxon>
        <taxon>Spirochaetales</taxon>
        <taxon>Spirochaetaceae</taxon>
        <taxon>Spirochaeta</taxon>
    </lineage>
</organism>